<dbReference type="GO" id="GO:0005737">
    <property type="term" value="C:cytoplasm"/>
    <property type="evidence" value="ECO:0007669"/>
    <property type="project" value="UniProtKB-SubCell"/>
</dbReference>
<dbReference type="STRING" id="873448.STRPO_1676"/>
<evidence type="ECO:0000313" key="16">
    <source>
        <dbReference type="Proteomes" id="UP000304914"/>
    </source>
</evidence>
<feature type="domain" description="Ribosomal RNA small subunit methyltransferase E methyltransferase" evidence="13">
    <location>
        <begin position="70"/>
        <end position="239"/>
    </location>
</feature>
<evidence type="ECO:0000256" key="12">
    <source>
        <dbReference type="PIRNR" id="PIRNR015601"/>
    </source>
</evidence>
<accession>A0A4U9ZI96</accession>
<keyword evidence="9 12" id="KW-0949">S-adenosyl-L-methionine</keyword>
<evidence type="ECO:0000256" key="7">
    <source>
        <dbReference type="ARBA" id="ARBA00022603"/>
    </source>
</evidence>
<dbReference type="CDD" id="cd18084">
    <property type="entry name" value="RsmE-like"/>
    <property type="match status" value="1"/>
</dbReference>
<dbReference type="Pfam" id="PF20260">
    <property type="entry name" value="PUA_4"/>
    <property type="match status" value="1"/>
</dbReference>
<evidence type="ECO:0000256" key="5">
    <source>
        <dbReference type="ARBA" id="ARBA00022490"/>
    </source>
</evidence>
<evidence type="ECO:0000256" key="1">
    <source>
        <dbReference type="ARBA" id="ARBA00004496"/>
    </source>
</evidence>
<dbReference type="PANTHER" id="PTHR30027">
    <property type="entry name" value="RIBOSOMAL RNA SMALL SUBUNIT METHYLTRANSFERASE E"/>
    <property type="match status" value="1"/>
</dbReference>
<proteinExistence type="inferred from homology"/>
<evidence type="ECO:0000256" key="8">
    <source>
        <dbReference type="ARBA" id="ARBA00022679"/>
    </source>
</evidence>
<evidence type="ECO:0000256" key="2">
    <source>
        <dbReference type="ARBA" id="ARBA00005528"/>
    </source>
</evidence>
<dbReference type="InterPro" id="IPR029026">
    <property type="entry name" value="tRNA_m1G_MTases_N"/>
</dbReference>
<evidence type="ECO:0000259" key="14">
    <source>
        <dbReference type="Pfam" id="PF20260"/>
    </source>
</evidence>
<dbReference type="Proteomes" id="UP000304914">
    <property type="component" value="Chromosome"/>
</dbReference>
<comment type="function">
    <text evidence="10 12">Specifically methylates the N3 position of the uracil ring of uridine 1498 (m3U1498) in 16S rRNA. Acts on the fully assembled 30S ribosomal subunit.</text>
</comment>
<evidence type="ECO:0000256" key="3">
    <source>
        <dbReference type="ARBA" id="ARBA00012328"/>
    </source>
</evidence>
<evidence type="ECO:0000313" key="15">
    <source>
        <dbReference type="EMBL" id="VTS39845.1"/>
    </source>
</evidence>
<dbReference type="AlphaFoldDB" id="A0A4U9ZI96"/>
<dbReference type="InterPro" id="IPR046887">
    <property type="entry name" value="RsmE_PUA-like"/>
</dbReference>
<comment type="catalytic activity">
    <reaction evidence="11 12">
        <text>uridine(1498) in 16S rRNA + S-adenosyl-L-methionine = N(3)-methyluridine(1498) in 16S rRNA + S-adenosyl-L-homocysteine + H(+)</text>
        <dbReference type="Rhea" id="RHEA:42920"/>
        <dbReference type="Rhea" id="RHEA-COMP:10283"/>
        <dbReference type="Rhea" id="RHEA-COMP:10284"/>
        <dbReference type="ChEBI" id="CHEBI:15378"/>
        <dbReference type="ChEBI" id="CHEBI:57856"/>
        <dbReference type="ChEBI" id="CHEBI:59789"/>
        <dbReference type="ChEBI" id="CHEBI:65315"/>
        <dbReference type="ChEBI" id="CHEBI:74502"/>
        <dbReference type="EC" id="2.1.1.193"/>
    </reaction>
</comment>
<keyword evidence="7 12" id="KW-0489">Methyltransferase</keyword>
<dbReference type="InterPro" id="IPR015947">
    <property type="entry name" value="PUA-like_sf"/>
</dbReference>
<evidence type="ECO:0000256" key="6">
    <source>
        <dbReference type="ARBA" id="ARBA00022552"/>
    </source>
</evidence>
<comment type="subcellular location">
    <subcellularLocation>
        <location evidence="1 12">Cytoplasm</location>
    </subcellularLocation>
</comment>
<dbReference type="NCBIfam" id="TIGR00046">
    <property type="entry name" value="RsmE family RNA methyltransferase"/>
    <property type="match status" value="1"/>
</dbReference>
<dbReference type="Gene3D" id="3.40.1280.10">
    <property type="match status" value="1"/>
</dbReference>
<keyword evidence="8 12" id="KW-0808">Transferase</keyword>
<dbReference type="FunFam" id="3.40.1280.10:FF:000020">
    <property type="entry name" value="Ribosomal RNA small subunit methyltransferase E"/>
    <property type="match status" value="1"/>
</dbReference>
<keyword evidence="5 12" id="KW-0963">Cytoplasm</keyword>
<evidence type="ECO:0000259" key="13">
    <source>
        <dbReference type="Pfam" id="PF04452"/>
    </source>
</evidence>
<dbReference type="PANTHER" id="PTHR30027:SF3">
    <property type="entry name" value="16S RRNA (URACIL(1498)-N(3))-METHYLTRANSFERASE"/>
    <property type="match status" value="1"/>
</dbReference>
<sequence>MQQYFIKGPCQNPIFIKDKETVKHMFQVMRLTDGDQVCLVFDDGIKRLAAVSDSAAHSFTILEDWDQSVELPVDVTIASGFPKGDKLEWVTQKATELGASAIWAFPADWSVAKWDGKKLAKKQEKLAKIAQGAAEQSKRNIVPEVELFEQKADFLKEVSGFDNVFVAYEESAKTGEQAAFATGLKACQPGDKLLLIFGPEGGLSPQEIQVFEVMGAQTIGLGPRIMRTETAPLYVLSAVSYALELDENNKHDVRRADQ</sequence>
<keyword evidence="6 12" id="KW-0698">rRNA processing</keyword>
<dbReference type="InterPro" id="IPR006700">
    <property type="entry name" value="RsmE"/>
</dbReference>
<reference evidence="15 16" key="1">
    <citation type="submission" date="2019-05" db="EMBL/GenBank/DDBJ databases">
        <authorList>
            <consortium name="Pathogen Informatics"/>
        </authorList>
    </citation>
    <scope>NUCLEOTIDE SEQUENCE [LARGE SCALE GENOMIC DNA]</scope>
    <source>
        <strain evidence="15 16">NCTC5385</strain>
    </source>
</reference>
<dbReference type="InterPro" id="IPR046886">
    <property type="entry name" value="RsmE_MTase_dom"/>
</dbReference>
<evidence type="ECO:0000256" key="11">
    <source>
        <dbReference type="ARBA" id="ARBA00047944"/>
    </source>
</evidence>
<evidence type="ECO:0000256" key="9">
    <source>
        <dbReference type="ARBA" id="ARBA00022691"/>
    </source>
</evidence>
<dbReference type="EMBL" id="LR594035">
    <property type="protein sequence ID" value="VTS39845.1"/>
    <property type="molecule type" value="Genomic_DNA"/>
</dbReference>
<evidence type="ECO:0000256" key="10">
    <source>
        <dbReference type="ARBA" id="ARBA00025699"/>
    </source>
</evidence>
<dbReference type="GO" id="GO:0070042">
    <property type="term" value="F:rRNA (uridine-N3-)-methyltransferase activity"/>
    <property type="evidence" value="ECO:0007669"/>
    <property type="project" value="TreeGrafter"/>
</dbReference>
<name>A0A4U9ZI96_9STRE</name>
<comment type="similarity">
    <text evidence="2 12">Belongs to the RNA methyltransferase RsmE family.</text>
</comment>
<dbReference type="PIRSF" id="PIRSF015601">
    <property type="entry name" value="MTase_slr0722"/>
    <property type="match status" value="1"/>
</dbReference>
<protein>
    <recommendedName>
        <fullName evidence="4 12">Ribosomal RNA small subunit methyltransferase E</fullName>
        <ecNumber evidence="3 12">2.1.1.193</ecNumber>
    </recommendedName>
</protein>
<evidence type="ECO:0000256" key="4">
    <source>
        <dbReference type="ARBA" id="ARBA00013673"/>
    </source>
</evidence>
<dbReference type="RefSeq" id="WP_138068985.1">
    <property type="nucleotide sequence ID" value="NZ_LR594035.1"/>
</dbReference>
<dbReference type="NCBIfam" id="NF008691">
    <property type="entry name" value="PRK11713.1-4"/>
    <property type="match status" value="1"/>
</dbReference>
<organism evidence="15 16">
    <name type="scientific">Streptococcus pseudoporcinus</name>
    <dbReference type="NCBI Taxonomy" id="361101"/>
    <lineage>
        <taxon>Bacteria</taxon>
        <taxon>Bacillati</taxon>
        <taxon>Bacillota</taxon>
        <taxon>Bacilli</taxon>
        <taxon>Lactobacillales</taxon>
        <taxon>Streptococcaceae</taxon>
        <taxon>Streptococcus</taxon>
    </lineage>
</organism>
<dbReference type="Pfam" id="PF04452">
    <property type="entry name" value="Methyltrans_RNA"/>
    <property type="match status" value="1"/>
</dbReference>
<dbReference type="EC" id="2.1.1.193" evidence="3 12"/>
<feature type="domain" description="Ribosomal RNA small subunit methyltransferase E PUA-like" evidence="14">
    <location>
        <begin position="18"/>
        <end position="61"/>
    </location>
</feature>
<dbReference type="SUPFAM" id="SSF88697">
    <property type="entry name" value="PUA domain-like"/>
    <property type="match status" value="1"/>
</dbReference>
<dbReference type="SUPFAM" id="SSF75217">
    <property type="entry name" value="alpha/beta knot"/>
    <property type="match status" value="1"/>
</dbReference>
<gene>
    <name evidence="15" type="primary">rsmE</name>
    <name evidence="15" type="ORF">NCTC5385_02056</name>
</gene>
<dbReference type="InterPro" id="IPR029028">
    <property type="entry name" value="Alpha/beta_knot_MTases"/>
</dbReference>
<dbReference type="GO" id="GO:0070475">
    <property type="term" value="P:rRNA base methylation"/>
    <property type="evidence" value="ECO:0007669"/>
    <property type="project" value="TreeGrafter"/>
</dbReference>